<evidence type="ECO:0000313" key="3">
    <source>
        <dbReference type="Proteomes" id="UP000076761"/>
    </source>
</evidence>
<evidence type="ECO:0000313" key="2">
    <source>
        <dbReference type="EMBL" id="KZT26379.1"/>
    </source>
</evidence>
<reference evidence="2 3" key="1">
    <citation type="journal article" date="2016" name="Mol. Biol. Evol.">
        <title>Comparative Genomics of Early-Diverging Mushroom-Forming Fungi Provides Insights into the Origins of Lignocellulose Decay Capabilities.</title>
        <authorList>
            <person name="Nagy L.G."/>
            <person name="Riley R."/>
            <person name="Tritt A."/>
            <person name="Adam C."/>
            <person name="Daum C."/>
            <person name="Floudas D."/>
            <person name="Sun H."/>
            <person name="Yadav J.S."/>
            <person name="Pangilinan J."/>
            <person name="Larsson K.H."/>
            <person name="Matsuura K."/>
            <person name="Barry K."/>
            <person name="Labutti K."/>
            <person name="Kuo R."/>
            <person name="Ohm R.A."/>
            <person name="Bhattacharya S.S."/>
            <person name="Shirouzu T."/>
            <person name="Yoshinaga Y."/>
            <person name="Martin F.M."/>
            <person name="Grigoriev I.V."/>
            <person name="Hibbett D.S."/>
        </authorList>
    </citation>
    <scope>NUCLEOTIDE SEQUENCE [LARGE SCALE GENOMIC DNA]</scope>
    <source>
        <strain evidence="2 3">HHB14362 ss-1</strain>
    </source>
</reference>
<organism evidence="2 3">
    <name type="scientific">Neolentinus lepideus HHB14362 ss-1</name>
    <dbReference type="NCBI Taxonomy" id="1314782"/>
    <lineage>
        <taxon>Eukaryota</taxon>
        <taxon>Fungi</taxon>
        <taxon>Dikarya</taxon>
        <taxon>Basidiomycota</taxon>
        <taxon>Agaricomycotina</taxon>
        <taxon>Agaricomycetes</taxon>
        <taxon>Gloeophyllales</taxon>
        <taxon>Gloeophyllaceae</taxon>
        <taxon>Neolentinus</taxon>
    </lineage>
</organism>
<dbReference type="Proteomes" id="UP000076761">
    <property type="component" value="Unassembled WGS sequence"/>
</dbReference>
<evidence type="ECO:0000259" key="1">
    <source>
        <dbReference type="Pfam" id="PF11274"/>
    </source>
</evidence>
<dbReference type="EMBL" id="KV425567">
    <property type="protein sequence ID" value="KZT26379.1"/>
    <property type="molecule type" value="Genomic_DNA"/>
</dbReference>
<dbReference type="Pfam" id="PF11274">
    <property type="entry name" value="DUF3074"/>
    <property type="match status" value="1"/>
</dbReference>
<gene>
    <name evidence="2" type="ORF">NEOLEDRAFT_1155873</name>
</gene>
<dbReference type="Gene3D" id="3.30.530.20">
    <property type="match status" value="1"/>
</dbReference>
<dbReference type="InParanoid" id="A0A165TAC9"/>
<accession>A0A165TAC9</accession>
<dbReference type="InterPro" id="IPR024500">
    <property type="entry name" value="DUF3074"/>
</dbReference>
<dbReference type="OrthoDB" id="6423603at2759"/>
<feature type="domain" description="DUF3074" evidence="1">
    <location>
        <begin position="62"/>
        <end position="223"/>
    </location>
</feature>
<proteinExistence type="predicted"/>
<sequence length="246" mass="27578">MSTVQLNITPLKPSEIPPEDAILTAANEVLESTKKWKEGKSYFKSTVKTFSQHKGPNDGAGWYCRVSEHTAEDATFDEFWSKLGVNKAENEMKFIGDIKKITLIKRISDTQSIWSMFYSFPPPISPRVFTVLQTVHLNTSSPRTGMIVSIPIDLSAEPELLQLQEKGIMGRYVSIERLLELEDGKVEWRMATSSTPGGRIPQFVTEKSMPGKISEDVPHFLHWFHTVREPTKTATAAPAIPEAAQT</sequence>
<name>A0A165TAC9_9AGAM</name>
<keyword evidence="3" id="KW-1185">Reference proteome</keyword>
<protein>
    <recommendedName>
        <fullName evidence="1">DUF3074 domain-containing protein</fullName>
    </recommendedName>
</protein>
<dbReference type="AlphaFoldDB" id="A0A165TAC9"/>
<dbReference type="STRING" id="1314782.A0A165TAC9"/>
<dbReference type="InterPro" id="IPR023393">
    <property type="entry name" value="START-like_dom_sf"/>
</dbReference>
<dbReference type="SUPFAM" id="SSF55961">
    <property type="entry name" value="Bet v1-like"/>
    <property type="match status" value="1"/>
</dbReference>
<dbReference type="PANTHER" id="PTHR40370:SF1">
    <property type="entry name" value="DUF3074 DOMAIN-CONTAINING PROTEIN"/>
    <property type="match status" value="1"/>
</dbReference>
<dbReference type="PANTHER" id="PTHR40370">
    <property type="entry name" value="EXPRESSED PROTEIN"/>
    <property type="match status" value="1"/>
</dbReference>